<dbReference type="Proteomes" id="UP001595526">
    <property type="component" value="Unassembled WGS sequence"/>
</dbReference>
<reference evidence="3" key="1">
    <citation type="journal article" date="2019" name="Int. J. Syst. Evol. Microbiol.">
        <title>The Global Catalogue of Microorganisms (GCM) 10K type strain sequencing project: providing services to taxonomists for standard genome sequencing and annotation.</title>
        <authorList>
            <consortium name="The Broad Institute Genomics Platform"/>
            <consortium name="The Broad Institute Genome Sequencing Center for Infectious Disease"/>
            <person name="Wu L."/>
            <person name="Ma J."/>
        </authorList>
    </citation>
    <scope>NUCLEOTIDE SEQUENCE [LARGE SCALE GENOMIC DNA]</scope>
    <source>
        <strain evidence="3">KCTC 52416</strain>
    </source>
</reference>
<keyword evidence="1" id="KW-0472">Membrane</keyword>
<proteinExistence type="predicted"/>
<organism evidence="2 3">
    <name type="scientific">Parapedobacter deserti</name>
    <dbReference type="NCBI Taxonomy" id="1912957"/>
    <lineage>
        <taxon>Bacteria</taxon>
        <taxon>Pseudomonadati</taxon>
        <taxon>Bacteroidota</taxon>
        <taxon>Sphingobacteriia</taxon>
        <taxon>Sphingobacteriales</taxon>
        <taxon>Sphingobacteriaceae</taxon>
        <taxon>Parapedobacter</taxon>
    </lineage>
</organism>
<keyword evidence="1" id="KW-1133">Transmembrane helix</keyword>
<gene>
    <name evidence="2" type="ORF">ACFOET_10860</name>
</gene>
<feature type="transmembrane region" description="Helical" evidence="1">
    <location>
        <begin position="66"/>
        <end position="88"/>
    </location>
</feature>
<evidence type="ECO:0008006" key="4">
    <source>
        <dbReference type="Google" id="ProtNLM"/>
    </source>
</evidence>
<accession>A0ABV7JJ75</accession>
<comment type="caution">
    <text evidence="2">The sequence shown here is derived from an EMBL/GenBank/DDBJ whole genome shotgun (WGS) entry which is preliminary data.</text>
</comment>
<sequence length="169" mass="19738">MKKHKPEIDIEKHELTDSDKALLRDNIRPRTVKNALLFCLIYLLLTPIMPYFPAKVTHSKLIDSYSYGQALVISALLAVVVVLAAYYLNVVLLDRDIRDGVKYVYRTKISGKLIKGNKEFRIDLSERPKNVKEKIFINQSEYYNWLVGDMVEVEYLRRSRRILSYKKVG</sequence>
<dbReference type="RefSeq" id="WP_379022460.1">
    <property type="nucleotide sequence ID" value="NZ_JBHRTA010000031.1"/>
</dbReference>
<protein>
    <recommendedName>
        <fullName evidence="4">DUF304 domain-containing protein</fullName>
    </recommendedName>
</protein>
<name>A0ABV7JJ75_9SPHI</name>
<feature type="transmembrane region" description="Helical" evidence="1">
    <location>
        <begin position="34"/>
        <end position="54"/>
    </location>
</feature>
<evidence type="ECO:0000256" key="1">
    <source>
        <dbReference type="SAM" id="Phobius"/>
    </source>
</evidence>
<evidence type="ECO:0000313" key="3">
    <source>
        <dbReference type="Proteomes" id="UP001595526"/>
    </source>
</evidence>
<keyword evidence="1" id="KW-0812">Transmembrane</keyword>
<dbReference type="EMBL" id="JBHRTA010000031">
    <property type="protein sequence ID" value="MFC3198110.1"/>
    <property type="molecule type" value="Genomic_DNA"/>
</dbReference>
<evidence type="ECO:0000313" key="2">
    <source>
        <dbReference type="EMBL" id="MFC3198110.1"/>
    </source>
</evidence>
<keyword evidence="3" id="KW-1185">Reference proteome</keyword>